<keyword evidence="3" id="KW-0812">Transmembrane</keyword>
<evidence type="ECO:0000313" key="5">
    <source>
        <dbReference type="EMBL" id="PSC76167.1"/>
    </source>
</evidence>
<evidence type="ECO:0000313" key="6">
    <source>
        <dbReference type="Proteomes" id="UP000239649"/>
    </source>
</evidence>
<keyword evidence="3" id="KW-1133">Transmembrane helix</keyword>
<proteinExistence type="inferred from homology"/>
<evidence type="ECO:0000256" key="1">
    <source>
        <dbReference type="ARBA" id="ARBA00010118"/>
    </source>
</evidence>
<comment type="caution">
    <text evidence="5">The sequence shown here is derived from an EMBL/GenBank/DDBJ whole genome shotgun (WGS) entry which is preliminary data.</text>
</comment>
<dbReference type="SMART" id="SM00672">
    <property type="entry name" value="CAP10"/>
    <property type="match status" value="1"/>
</dbReference>
<dbReference type="InterPro" id="IPR051091">
    <property type="entry name" value="O-Glucosyltr/Glycosyltrsf_90"/>
</dbReference>
<dbReference type="Proteomes" id="UP000239649">
    <property type="component" value="Unassembled WGS sequence"/>
</dbReference>
<dbReference type="InterPro" id="IPR006598">
    <property type="entry name" value="CAP10"/>
</dbReference>
<name>A0A2P6VQ17_9CHLO</name>
<keyword evidence="3" id="KW-0472">Membrane</keyword>
<protein>
    <submittedName>
        <fullName evidence="5">KDEL motif-containing 2</fullName>
    </submittedName>
</protein>
<dbReference type="PANTHER" id="PTHR12203:SF35">
    <property type="entry name" value="PROTEIN O-GLUCOSYLTRANSFERASE 1"/>
    <property type="match status" value="1"/>
</dbReference>
<gene>
    <name evidence="5" type="primary">g849</name>
    <name evidence="5" type="ORF">C2E20_0849</name>
</gene>
<evidence type="ECO:0000259" key="4">
    <source>
        <dbReference type="SMART" id="SM00672"/>
    </source>
</evidence>
<evidence type="ECO:0000256" key="2">
    <source>
        <dbReference type="ARBA" id="ARBA00022679"/>
    </source>
</evidence>
<evidence type="ECO:0000256" key="3">
    <source>
        <dbReference type="SAM" id="Phobius"/>
    </source>
</evidence>
<feature type="domain" description="Glycosyl transferase CAP10" evidence="4">
    <location>
        <begin position="178"/>
        <end position="383"/>
    </location>
</feature>
<dbReference type="EMBL" id="LHPF02000001">
    <property type="protein sequence ID" value="PSC76167.1"/>
    <property type="molecule type" value="Genomic_DNA"/>
</dbReference>
<dbReference type="OrthoDB" id="202415at2759"/>
<dbReference type="AlphaFoldDB" id="A0A2P6VQ17"/>
<keyword evidence="6" id="KW-1185">Reference proteome</keyword>
<dbReference type="GO" id="GO:0016740">
    <property type="term" value="F:transferase activity"/>
    <property type="evidence" value="ECO:0007669"/>
    <property type="project" value="UniProtKB-KW"/>
</dbReference>
<keyword evidence="2" id="KW-0808">Transferase</keyword>
<feature type="transmembrane region" description="Helical" evidence="3">
    <location>
        <begin position="6"/>
        <end position="27"/>
    </location>
</feature>
<accession>A0A2P6VQ17</accession>
<dbReference type="Pfam" id="PF05686">
    <property type="entry name" value="Glyco_transf_90"/>
    <property type="match status" value="1"/>
</dbReference>
<organism evidence="5 6">
    <name type="scientific">Micractinium conductrix</name>
    <dbReference type="NCBI Taxonomy" id="554055"/>
    <lineage>
        <taxon>Eukaryota</taxon>
        <taxon>Viridiplantae</taxon>
        <taxon>Chlorophyta</taxon>
        <taxon>core chlorophytes</taxon>
        <taxon>Trebouxiophyceae</taxon>
        <taxon>Chlorellales</taxon>
        <taxon>Chlorellaceae</taxon>
        <taxon>Chlorella clade</taxon>
        <taxon>Micractinium</taxon>
    </lineage>
</organism>
<comment type="similarity">
    <text evidence="1">Belongs to the glycosyltransferase 90 family.</text>
</comment>
<sequence>MAERPAWRLEWGVIVSIMCLGAILGLYPSMRSRNAGSLSLRASRAAAAAGEAVGAAAAAAAGAAPSSRETTRWWKPSGYEVSEECWKHEDLYTAVYENLRPWMVRGITKADLDACAPAATPETNTTMGTPNGFRFRLLMWDNVALVTSGGLRRNKHIGIAGLEWFQIEQIQDAAQRFGLPSLEFAVGFGDVSQISGEEDNGGLCPLLTYCKRPDHYDIPVPDGQFKEFSYDAWLEFIRKEEWPAWEDREAKAVGLWHDYPPLHPGKDRFGNVVENPRRAYEKHSQEHGDDLALLRVDDEFVSLADQRRKYKYAMHVDGTGCSNRFQKQLATGTVVVKDDSAMQEFFYSALRPWVHYIPTGYNGIEEVDRIVQAKPAAAAAAGR</sequence>
<dbReference type="PANTHER" id="PTHR12203">
    <property type="entry name" value="KDEL LYS-ASP-GLU-LEU CONTAINING - RELATED"/>
    <property type="match status" value="1"/>
</dbReference>
<reference evidence="5 6" key="1">
    <citation type="journal article" date="2018" name="Plant J.">
        <title>Genome sequences of Chlorella sorokiniana UTEX 1602 and Micractinium conductrix SAG 241.80: implications to maltose excretion by a green alga.</title>
        <authorList>
            <person name="Arriola M.B."/>
            <person name="Velmurugan N."/>
            <person name="Zhang Y."/>
            <person name="Plunkett M.H."/>
            <person name="Hondzo H."/>
            <person name="Barney B.M."/>
        </authorList>
    </citation>
    <scope>NUCLEOTIDE SEQUENCE [LARGE SCALE GENOMIC DNA]</scope>
    <source>
        <strain evidence="5 6">SAG 241.80</strain>
    </source>
</reference>